<keyword evidence="1" id="KW-1133">Transmembrane helix</keyword>
<comment type="caution">
    <text evidence="2">The sequence shown here is derived from an EMBL/GenBank/DDBJ whole genome shotgun (WGS) entry which is preliminary data.</text>
</comment>
<evidence type="ECO:0000313" key="3">
    <source>
        <dbReference type="Proteomes" id="UP001215598"/>
    </source>
</evidence>
<sequence length="121" mass="13626">MPSSSPMPTSAHSQLLLSRPTQRRPWPSHLCVSYISTYSTKNRRFSAFLVFTVALHLSFSYTSAVMLNFVKLEADKIVLTAWIAFFSCAATDTMIAVALLSTFIRMNTATAMRDSTHRWVD</sequence>
<keyword evidence="1" id="KW-0812">Transmembrane</keyword>
<evidence type="ECO:0000313" key="2">
    <source>
        <dbReference type="EMBL" id="KAJ7758293.1"/>
    </source>
</evidence>
<feature type="transmembrane region" description="Helical" evidence="1">
    <location>
        <begin position="45"/>
        <end position="67"/>
    </location>
</feature>
<name>A0AAD7J9B5_9AGAR</name>
<feature type="transmembrane region" description="Helical" evidence="1">
    <location>
        <begin position="79"/>
        <end position="104"/>
    </location>
</feature>
<accession>A0AAD7J9B5</accession>
<evidence type="ECO:0000256" key="1">
    <source>
        <dbReference type="SAM" id="Phobius"/>
    </source>
</evidence>
<keyword evidence="1" id="KW-0472">Membrane</keyword>
<protein>
    <submittedName>
        <fullName evidence="2">Uncharacterized protein</fullName>
    </submittedName>
</protein>
<dbReference type="Proteomes" id="UP001215598">
    <property type="component" value="Unassembled WGS sequence"/>
</dbReference>
<keyword evidence="3" id="KW-1185">Reference proteome</keyword>
<reference evidence="2" key="1">
    <citation type="submission" date="2023-03" db="EMBL/GenBank/DDBJ databases">
        <title>Massive genome expansion in bonnet fungi (Mycena s.s.) driven by repeated elements and novel gene families across ecological guilds.</title>
        <authorList>
            <consortium name="Lawrence Berkeley National Laboratory"/>
            <person name="Harder C.B."/>
            <person name="Miyauchi S."/>
            <person name="Viragh M."/>
            <person name="Kuo A."/>
            <person name="Thoen E."/>
            <person name="Andreopoulos B."/>
            <person name="Lu D."/>
            <person name="Skrede I."/>
            <person name="Drula E."/>
            <person name="Henrissat B."/>
            <person name="Morin E."/>
            <person name="Kohler A."/>
            <person name="Barry K."/>
            <person name="LaButti K."/>
            <person name="Morin E."/>
            <person name="Salamov A."/>
            <person name="Lipzen A."/>
            <person name="Mereny Z."/>
            <person name="Hegedus B."/>
            <person name="Baldrian P."/>
            <person name="Stursova M."/>
            <person name="Weitz H."/>
            <person name="Taylor A."/>
            <person name="Grigoriev I.V."/>
            <person name="Nagy L.G."/>
            <person name="Martin F."/>
            <person name="Kauserud H."/>
        </authorList>
    </citation>
    <scope>NUCLEOTIDE SEQUENCE</scope>
    <source>
        <strain evidence="2">CBHHK182m</strain>
    </source>
</reference>
<gene>
    <name evidence="2" type="ORF">B0H16DRAFT_649925</name>
</gene>
<dbReference type="EMBL" id="JARKIB010000042">
    <property type="protein sequence ID" value="KAJ7758293.1"/>
    <property type="molecule type" value="Genomic_DNA"/>
</dbReference>
<dbReference type="AlphaFoldDB" id="A0AAD7J9B5"/>
<organism evidence="2 3">
    <name type="scientific">Mycena metata</name>
    <dbReference type="NCBI Taxonomy" id="1033252"/>
    <lineage>
        <taxon>Eukaryota</taxon>
        <taxon>Fungi</taxon>
        <taxon>Dikarya</taxon>
        <taxon>Basidiomycota</taxon>
        <taxon>Agaricomycotina</taxon>
        <taxon>Agaricomycetes</taxon>
        <taxon>Agaricomycetidae</taxon>
        <taxon>Agaricales</taxon>
        <taxon>Marasmiineae</taxon>
        <taxon>Mycenaceae</taxon>
        <taxon>Mycena</taxon>
    </lineage>
</organism>
<proteinExistence type="predicted"/>